<keyword evidence="3" id="KW-1185">Reference proteome</keyword>
<dbReference type="InterPro" id="IPR033469">
    <property type="entry name" value="CYTH-like_dom_sf"/>
</dbReference>
<dbReference type="AlphaFoldDB" id="A0A1Y6D074"/>
<reference evidence="2 3" key="1">
    <citation type="submission" date="2016-12" db="EMBL/GenBank/DDBJ databases">
        <authorList>
            <person name="Song W.-J."/>
            <person name="Kurnit D.M."/>
        </authorList>
    </citation>
    <scope>NUCLEOTIDE SEQUENCE [LARGE SCALE GENOMIC DNA]</scope>
    <source>
        <strain evidence="2 3">175</strain>
    </source>
</reference>
<protein>
    <submittedName>
        <fullName evidence="2">CHAD domain-containing protein</fullName>
    </submittedName>
</protein>
<dbReference type="Proteomes" id="UP000192923">
    <property type="component" value="Unassembled WGS sequence"/>
</dbReference>
<dbReference type="PANTHER" id="PTHR39339:SF1">
    <property type="entry name" value="CHAD DOMAIN-CONTAINING PROTEIN"/>
    <property type="match status" value="1"/>
</dbReference>
<dbReference type="EMBL" id="FXAM01000001">
    <property type="protein sequence ID" value="SMF96338.1"/>
    <property type="molecule type" value="Genomic_DNA"/>
</dbReference>
<evidence type="ECO:0000259" key="1">
    <source>
        <dbReference type="PROSITE" id="PS51708"/>
    </source>
</evidence>
<name>A0A1Y6D074_9GAMM</name>
<dbReference type="PROSITE" id="PS51708">
    <property type="entry name" value="CHAD"/>
    <property type="match status" value="1"/>
</dbReference>
<proteinExistence type="predicted"/>
<dbReference type="STRING" id="1760988.SAMN02949497_3733"/>
<sequence>MSDPLRSEFTLPPHANPTELVDTLEQAFGFLSQGRRRVKRVYYDSFDGRLRRAGFGCAIEPDGDALAVWVAGPGGVWHEPVAVATPPRFAQDLPPAPWRGPVAALLDCRALLPRPGITLLREIFVWEDAAGAALMRAELDIPELEAPPLPARLRLVAVRCGPKRFRHTVEAVRGRFGLESAPAGGRAEALELSGAARFRLDPAERADAAARRILWTQWEAIRRNEAGVLDSVDTEFLHDFRVAVRRTRAALGQIKAVFPAKTTRRYAQAFAELGRVTGEARDLDVYLLDFERHREELPEALRDGLEPLRALLLERAAIAHARLNEHLTSPGYRGMVRSWERFLRRGPPTHPTAPQAALPIRGLADRRIWKLYRRVVAAGLAIEPASPADRLHELRKTAKKLRYLLEFFRELYPPERIDPLIGALKGLQEHLGAYQDAQAQIGRLREFAEALRATDAPTGTLLALGALLDRRYSHERRLREAFPACFARFVAAGRRKRFRRLFKPAARPP</sequence>
<dbReference type="PANTHER" id="PTHR39339">
    <property type="entry name" value="SLR1444 PROTEIN"/>
    <property type="match status" value="1"/>
</dbReference>
<feature type="domain" description="CHAD" evidence="1">
    <location>
        <begin position="203"/>
        <end position="507"/>
    </location>
</feature>
<dbReference type="OrthoDB" id="9810154at2"/>
<gene>
    <name evidence="2" type="ORF">SAMN02949497_3733</name>
</gene>
<dbReference type="Pfam" id="PF05235">
    <property type="entry name" value="CHAD"/>
    <property type="match status" value="1"/>
</dbReference>
<evidence type="ECO:0000313" key="3">
    <source>
        <dbReference type="Proteomes" id="UP000192923"/>
    </source>
</evidence>
<accession>A0A1Y6D074</accession>
<dbReference type="SMART" id="SM00880">
    <property type="entry name" value="CHAD"/>
    <property type="match status" value="1"/>
</dbReference>
<evidence type="ECO:0000313" key="2">
    <source>
        <dbReference type="EMBL" id="SMF96338.1"/>
    </source>
</evidence>
<organism evidence="2 3">
    <name type="scientific">Methylomagnum ishizawai</name>
    <dbReference type="NCBI Taxonomy" id="1760988"/>
    <lineage>
        <taxon>Bacteria</taxon>
        <taxon>Pseudomonadati</taxon>
        <taxon>Pseudomonadota</taxon>
        <taxon>Gammaproteobacteria</taxon>
        <taxon>Methylococcales</taxon>
        <taxon>Methylococcaceae</taxon>
        <taxon>Methylomagnum</taxon>
    </lineage>
</organism>
<dbReference type="SUPFAM" id="SSF55154">
    <property type="entry name" value="CYTH-like phosphatases"/>
    <property type="match status" value="1"/>
</dbReference>
<dbReference type="RefSeq" id="WP_085215233.1">
    <property type="nucleotide sequence ID" value="NZ_FXAM01000001.1"/>
</dbReference>
<dbReference type="Gene3D" id="1.40.20.10">
    <property type="entry name" value="CHAD domain"/>
    <property type="match status" value="1"/>
</dbReference>
<dbReference type="InterPro" id="IPR038186">
    <property type="entry name" value="CHAD_dom_sf"/>
</dbReference>
<dbReference type="InterPro" id="IPR007899">
    <property type="entry name" value="CHAD_dom"/>
</dbReference>